<comment type="caution">
    <text evidence="1">The sequence shown here is derived from an EMBL/GenBank/DDBJ whole genome shotgun (WGS) entry which is preliminary data.</text>
</comment>
<name>A0A9P7JPB8_9AGAM</name>
<keyword evidence="2" id="KW-1185">Reference proteome</keyword>
<evidence type="ECO:0000313" key="1">
    <source>
        <dbReference type="EMBL" id="KAG2096345.1"/>
    </source>
</evidence>
<protein>
    <submittedName>
        <fullName evidence="1">Uncharacterized protein</fullName>
    </submittedName>
</protein>
<dbReference type="GeneID" id="64702906"/>
<dbReference type="Proteomes" id="UP000823399">
    <property type="component" value="Unassembled WGS sequence"/>
</dbReference>
<proteinExistence type="predicted"/>
<dbReference type="EMBL" id="JABBWM010000070">
    <property type="protein sequence ID" value="KAG2096345.1"/>
    <property type="molecule type" value="Genomic_DNA"/>
</dbReference>
<gene>
    <name evidence="1" type="ORF">F5147DRAFT_763562</name>
</gene>
<organism evidence="1 2">
    <name type="scientific">Suillus discolor</name>
    <dbReference type="NCBI Taxonomy" id="1912936"/>
    <lineage>
        <taxon>Eukaryota</taxon>
        <taxon>Fungi</taxon>
        <taxon>Dikarya</taxon>
        <taxon>Basidiomycota</taxon>
        <taxon>Agaricomycotina</taxon>
        <taxon>Agaricomycetes</taxon>
        <taxon>Agaricomycetidae</taxon>
        <taxon>Boletales</taxon>
        <taxon>Suillineae</taxon>
        <taxon>Suillaceae</taxon>
        <taxon>Suillus</taxon>
    </lineage>
</organism>
<reference evidence="1" key="1">
    <citation type="journal article" date="2020" name="New Phytol.">
        <title>Comparative genomics reveals dynamic genome evolution in host specialist ectomycorrhizal fungi.</title>
        <authorList>
            <person name="Lofgren L.A."/>
            <person name="Nguyen N.H."/>
            <person name="Vilgalys R."/>
            <person name="Ruytinx J."/>
            <person name="Liao H.L."/>
            <person name="Branco S."/>
            <person name="Kuo A."/>
            <person name="LaButti K."/>
            <person name="Lipzen A."/>
            <person name="Andreopoulos W."/>
            <person name="Pangilinan J."/>
            <person name="Riley R."/>
            <person name="Hundley H."/>
            <person name="Na H."/>
            <person name="Barry K."/>
            <person name="Grigoriev I.V."/>
            <person name="Stajich J.E."/>
            <person name="Kennedy P.G."/>
        </authorList>
    </citation>
    <scope>NUCLEOTIDE SEQUENCE</scope>
    <source>
        <strain evidence="1">FC423</strain>
    </source>
</reference>
<dbReference type="AlphaFoldDB" id="A0A9P7JPB8"/>
<accession>A0A9P7JPB8</accession>
<evidence type="ECO:0000313" key="2">
    <source>
        <dbReference type="Proteomes" id="UP000823399"/>
    </source>
</evidence>
<dbReference type="RefSeq" id="XP_041288188.1">
    <property type="nucleotide sequence ID" value="XM_041440647.1"/>
</dbReference>
<sequence length="208" mass="21798">MKPGAASKQKNEGGMFLCFSTSTKNPGTGGMFKSSLLFTSARVIGADEGGDTCSCFTIPGGNNADTIRAAQSSIPGGDTVEARNIDAESLGDSVSGIVGAKSAPSVAEGKKSDGQVEFGSCPVRGQEVFAVAVPTTRYSLVPQVQELYTVMAHQFHLYDPPVACRAAADAEREIQRFLMLRLNAQLISNAINSDELIAAEKFGVDELA</sequence>
<dbReference type="OrthoDB" id="10511146at2759"/>